<gene>
    <name evidence="2" type="ORF">J8F10_05010</name>
</gene>
<dbReference type="Proteomes" id="UP000676565">
    <property type="component" value="Unassembled WGS sequence"/>
</dbReference>
<dbReference type="EMBL" id="JAGKQQ010000001">
    <property type="protein sequence ID" value="MBP3954642.1"/>
    <property type="molecule type" value="Genomic_DNA"/>
</dbReference>
<comment type="caution">
    <text evidence="2">The sequence shown here is derived from an EMBL/GenBank/DDBJ whole genome shotgun (WGS) entry which is preliminary data.</text>
</comment>
<keyword evidence="3" id="KW-1185">Reference proteome</keyword>
<protein>
    <recommendedName>
        <fullName evidence="4">DUF1570 domain-containing protein</fullName>
    </recommendedName>
</protein>
<evidence type="ECO:0000256" key="1">
    <source>
        <dbReference type="SAM" id="MobiDB-lite"/>
    </source>
</evidence>
<evidence type="ECO:0000313" key="3">
    <source>
        <dbReference type="Proteomes" id="UP000676565"/>
    </source>
</evidence>
<sequence length="763" mass="80643">MRRFLLAVAVLLAATTTPTFAGYIIIRVLLEGSGAGPGGDGVPGGDGGLGTGGLMLPGAGPPGGYMGSKGGPSAGGYMGSKGGPSAGPPGGMPMIPGGGMPGGPPGSANKGGVVEHDPTRSIVVVIPLETDILRGRLNPGKNPGPNNPEFKKFVLQYYGAKLTANLFVDSTSIQLYDELLRTPAPRKTRGTEMRDKYEAWTRGKSDPRLLYDAMELALQSGFIKEAVSYANELVAAAADQKLELPVRDVKPFVAAWGAMQKAVTGPAPQPSDAEDWKARLDYRNVRVVDHYALVYADNTASEVTRRATQLNENFAAFYLWHATRGVVLPVPEKPLVAVLAPQGAALRGLHHMLDGLPMADAFYAPDHNLLVLSPERMDDVGQTFLRQTQQVFAQGLNRDQLLADQVPKLDHTGEKGSRPDDVARASTLAAVEKLAINEADIAAVSREGTRQLMYTTGVLPKHVTLPSWLTNGAVNFFTRPRGPAYVTVGDSEKMHMHVALTTGYGVPNYVLHRYFRDLASKKELPADPARLLENVLGDVYFSGIKDGNDPDPAPPKKAKKPTQPVQPGPGDGAGPGPGPMRPPIGPGPGPMRPGSLGSGSSAGPPAMPGLTGGFGPPMGGGSGALSADYEDPAVALRKKQQRLAIKANATSWALYYYLVKYKPEQLRQYVAELNKLPRDLPIDGRTAFAVFARVFKLSTADDGSVDAKELKKFADEWLTYINSVPLIGLDVPLVVAEPPKAAPGTGPGGIPGMRPPGGPDGDK</sequence>
<reference evidence="2 3" key="1">
    <citation type="submission" date="2021-04" db="EMBL/GenBank/DDBJ databases">
        <authorList>
            <person name="Ivanova A."/>
        </authorList>
    </citation>
    <scope>NUCLEOTIDE SEQUENCE [LARGE SCALE GENOMIC DNA]</scope>
    <source>
        <strain evidence="2 3">G18</strain>
    </source>
</reference>
<feature type="compositionally biased region" description="Pro residues" evidence="1">
    <location>
        <begin position="576"/>
        <end position="591"/>
    </location>
</feature>
<accession>A0ABS5BME5</accession>
<feature type="region of interest" description="Disordered" evidence="1">
    <location>
        <begin position="39"/>
        <end position="113"/>
    </location>
</feature>
<feature type="compositionally biased region" description="Pro residues" evidence="1">
    <location>
        <begin position="753"/>
        <end position="763"/>
    </location>
</feature>
<feature type="compositionally biased region" description="Gly residues" evidence="1">
    <location>
        <begin position="610"/>
        <end position="623"/>
    </location>
</feature>
<dbReference type="RefSeq" id="WP_210652761.1">
    <property type="nucleotide sequence ID" value="NZ_JAGKQQ010000001.1"/>
</dbReference>
<feature type="compositionally biased region" description="Gly residues" evidence="1">
    <location>
        <begin position="39"/>
        <end position="85"/>
    </location>
</feature>
<name>A0ABS5BME5_9BACT</name>
<evidence type="ECO:0008006" key="4">
    <source>
        <dbReference type="Google" id="ProtNLM"/>
    </source>
</evidence>
<feature type="region of interest" description="Disordered" evidence="1">
    <location>
        <begin position="543"/>
        <end position="625"/>
    </location>
</feature>
<feature type="region of interest" description="Disordered" evidence="1">
    <location>
        <begin position="738"/>
        <end position="763"/>
    </location>
</feature>
<evidence type="ECO:0000313" key="2">
    <source>
        <dbReference type="EMBL" id="MBP3954642.1"/>
    </source>
</evidence>
<proteinExistence type="predicted"/>
<feature type="compositionally biased region" description="Low complexity" evidence="1">
    <location>
        <begin position="592"/>
        <end position="604"/>
    </location>
</feature>
<organism evidence="2 3">
    <name type="scientific">Gemmata palustris</name>
    <dbReference type="NCBI Taxonomy" id="2822762"/>
    <lineage>
        <taxon>Bacteria</taxon>
        <taxon>Pseudomonadati</taxon>
        <taxon>Planctomycetota</taxon>
        <taxon>Planctomycetia</taxon>
        <taxon>Gemmatales</taxon>
        <taxon>Gemmataceae</taxon>
        <taxon>Gemmata</taxon>
    </lineage>
</organism>